<dbReference type="AlphaFoldDB" id="A0A366KBW7"/>
<proteinExistence type="predicted"/>
<dbReference type="Proteomes" id="UP000252345">
    <property type="component" value="Unassembled WGS sequence"/>
</dbReference>
<dbReference type="EMBL" id="PDCH01000009">
    <property type="protein sequence ID" value="RBP99174.1"/>
    <property type="molecule type" value="Genomic_DNA"/>
</dbReference>
<organism evidence="2 3">
    <name type="scientific">Bifidobacterium xylocopae</name>
    <dbReference type="NCBI Taxonomy" id="2493119"/>
    <lineage>
        <taxon>Bacteria</taxon>
        <taxon>Bacillati</taxon>
        <taxon>Actinomycetota</taxon>
        <taxon>Actinomycetes</taxon>
        <taxon>Bifidobacteriales</taxon>
        <taxon>Bifidobacteriaceae</taxon>
        <taxon>Bifidobacterium</taxon>
    </lineage>
</organism>
<accession>A0A366KBW7</accession>
<feature type="region of interest" description="Disordered" evidence="1">
    <location>
        <begin position="1"/>
        <end position="64"/>
    </location>
</feature>
<comment type="caution">
    <text evidence="2">The sequence shown here is derived from an EMBL/GenBank/DDBJ whole genome shotgun (WGS) entry which is preliminary data.</text>
</comment>
<evidence type="ECO:0000256" key="1">
    <source>
        <dbReference type="SAM" id="MobiDB-lite"/>
    </source>
</evidence>
<dbReference type="RefSeq" id="WP_113853649.1">
    <property type="nucleotide sequence ID" value="NZ_PDCH01000009.1"/>
</dbReference>
<dbReference type="OrthoDB" id="3238607at2"/>
<feature type="compositionally biased region" description="Gly residues" evidence="1">
    <location>
        <begin position="1"/>
        <end position="10"/>
    </location>
</feature>
<evidence type="ECO:0000313" key="3">
    <source>
        <dbReference type="Proteomes" id="UP000252345"/>
    </source>
</evidence>
<sequence length="232" mass="23557">MSEHGGGQPPDGGSDHLSDEEIERALAGFEAEFKGETGDGDAARTAPSSPGGADGAADDDQSAAGGFDEELEGLLGNKAKAALIVTRLASAELLAAFCQISDISAACLEASEGAVAVLRNLDGDGPEAAVKDLTTVVSGLSAMLVVNRADKLEAKLWIDGRSGDSFPPPVLFASAAGFVEDLLIGAADVDLLKEQGVKAYDSGDMDRDQAMGVIAGHTRFRRGGNPKGGSIA</sequence>
<evidence type="ECO:0000313" key="2">
    <source>
        <dbReference type="EMBL" id="RBP99174.1"/>
    </source>
</evidence>
<reference evidence="2 3" key="1">
    <citation type="submission" date="2017-10" db="EMBL/GenBank/DDBJ databases">
        <title>Bifidobacterium xylocopum sp. nov. and Bifidobacterium aemilianum sp. nov., from the carpenter bee (Xylocopa violacea) digestive tract.</title>
        <authorList>
            <person name="Alberoni D."/>
            <person name="Baffoni L."/>
            <person name="Di Gioia D."/>
            <person name="Gaggia F."/>
            <person name="Biavati B."/>
        </authorList>
    </citation>
    <scope>NUCLEOTIDE SEQUENCE [LARGE SCALE GENOMIC DNA]</scope>
    <source>
        <strain evidence="2 3">XV2</strain>
    </source>
</reference>
<gene>
    <name evidence="2" type="ORF">CRD59_05325</name>
</gene>
<protein>
    <submittedName>
        <fullName evidence="2">Uncharacterized protein</fullName>
    </submittedName>
</protein>
<name>A0A366KBW7_9BIFI</name>
<keyword evidence="3" id="KW-1185">Reference proteome</keyword>